<evidence type="ECO:0000256" key="1">
    <source>
        <dbReference type="ARBA" id="ARBA00004123"/>
    </source>
</evidence>
<dbReference type="AlphaFoldDB" id="A0A9N9X3S3"/>
<evidence type="ECO:0000256" key="3">
    <source>
        <dbReference type="ARBA" id="ARBA00006793"/>
    </source>
</evidence>
<dbReference type="Gene3D" id="1.10.287.950">
    <property type="entry name" value="Methyl-accepting chemotaxis protein"/>
    <property type="match status" value="1"/>
</dbReference>
<organism evidence="15 16">
    <name type="scientific">Phaedon cochleariae</name>
    <name type="common">Mustard beetle</name>
    <dbReference type="NCBI Taxonomy" id="80249"/>
    <lineage>
        <taxon>Eukaryota</taxon>
        <taxon>Metazoa</taxon>
        <taxon>Ecdysozoa</taxon>
        <taxon>Arthropoda</taxon>
        <taxon>Hexapoda</taxon>
        <taxon>Insecta</taxon>
        <taxon>Pterygota</taxon>
        <taxon>Neoptera</taxon>
        <taxon>Endopterygota</taxon>
        <taxon>Coleoptera</taxon>
        <taxon>Polyphaga</taxon>
        <taxon>Cucujiformia</taxon>
        <taxon>Chrysomeloidea</taxon>
        <taxon>Chrysomelidae</taxon>
        <taxon>Chrysomelinae</taxon>
        <taxon>Chrysomelini</taxon>
        <taxon>Phaedon</taxon>
    </lineage>
</organism>
<dbReference type="Proteomes" id="UP001153737">
    <property type="component" value="Chromosome 4"/>
</dbReference>
<feature type="coiled-coil region" evidence="12">
    <location>
        <begin position="227"/>
        <end position="426"/>
    </location>
</feature>
<dbReference type="GO" id="GO:0005634">
    <property type="term" value="C:nucleus"/>
    <property type="evidence" value="ECO:0007669"/>
    <property type="project" value="UniProtKB-SubCell"/>
</dbReference>
<evidence type="ECO:0000256" key="5">
    <source>
        <dbReference type="ARBA" id="ARBA00022741"/>
    </source>
</evidence>
<dbReference type="GO" id="GO:0030915">
    <property type="term" value="C:Smc5-Smc6 complex"/>
    <property type="evidence" value="ECO:0007669"/>
    <property type="project" value="TreeGrafter"/>
</dbReference>
<evidence type="ECO:0000256" key="2">
    <source>
        <dbReference type="ARBA" id="ARBA00004286"/>
    </source>
</evidence>
<comment type="similarity">
    <text evidence="3">Belongs to the SMC family. SMC6 subfamily.</text>
</comment>
<proteinExistence type="inferred from homology"/>
<dbReference type="PANTHER" id="PTHR19306">
    <property type="entry name" value="STRUCTURAL MAINTENANCE OF CHROMOSOMES 5,6 SMC5, SMC6"/>
    <property type="match status" value="1"/>
</dbReference>
<protein>
    <recommendedName>
        <fullName evidence="14">RecF/RecN/SMC N-terminal domain-containing protein</fullName>
    </recommendedName>
</protein>
<evidence type="ECO:0000256" key="6">
    <source>
        <dbReference type="ARBA" id="ARBA00022763"/>
    </source>
</evidence>
<gene>
    <name evidence="15" type="ORF">PHAECO_LOCUS8695</name>
</gene>
<feature type="non-terminal residue" evidence="15">
    <location>
        <position position="1070"/>
    </location>
</feature>
<comment type="subcellular location">
    <subcellularLocation>
        <location evidence="2">Chromosome</location>
    </subcellularLocation>
    <subcellularLocation>
        <location evidence="1">Nucleus</location>
    </subcellularLocation>
</comment>
<dbReference type="GO" id="GO:0003684">
    <property type="term" value="F:damaged DNA binding"/>
    <property type="evidence" value="ECO:0007669"/>
    <property type="project" value="TreeGrafter"/>
</dbReference>
<reference evidence="15" key="1">
    <citation type="submission" date="2022-01" db="EMBL/GenBank/DDBJ databases">
        <authorList>
            <person name="King R."/>
        </authorList>
    </citation>
    <scope>NUCLEOTIDE SEQUENCE</scope>
</reference>
<feature type="coiled-coil region" evidence="12">
    <location>
        <begin position="667"/>
        <end position="806"/>
    </location>
</feature>
<evidence type="ECO:0000313" key="16">
    <source>
        <dbReference type="Proteomes" id="UP001153737"/>
    </source>
</evidence>
<sequence length="1070" mass="123495">STRKRKPFTQIASEDESNTVARKKSRRPEDTANNNSSDCHRRAGTINFMVLKNFMCHSLLEVNFTNNISIIIGKNGSGKSAILTALIVGLGGKASLTNRGSSVKGFVKAGRQSASIEIELCNEGPMAYRPSVYGKKIHVIRNLTASGGGSYRVRSENGEVISTQAKEVQNIAASLNIQVDNPICILNQDTSRNFLSSNDPKNKFTLFMRATRLETLESEYKKVQGNKRDSVRIMEEKEENFRKLQDEIKRLKKKIENHKSIISLKDRKGLLQRELIWAKVRDVEEELEQEKLGVETIEKKLNDVKANSDKRNDRVNKLKENIRTLEHQILEVKEQIEVQKRPQLDLKTQMEELSQKLGMKKREKQQIQTSIQSKNSDIQSIQQDISSANDNMSKVEQQKIERIKNLAALQDKLKGMDDHLETSKNDLFQIKSDLSRRECEEQNLHAEITMIDSKIANERNNLNAIQAESGNNLLLYGRDVPKIKQMIAQYKNRFQQEPRGPLGAYIKLKDKQWAVAVEGFIGPATLCAFAVDNNQDNKLLREIFTKVLGKQRQPQVITSKFIFKKHDVTRNMVYEPNGCVSLYNALEVSDPVVSNCIVDSCSPENILLIPDDRTAQELLSDRQRVPRNCHQGVTAKGDKYYPDPSYRTYASNYHRAKFLQVDTKEYIVQLQQMLQDLQNQKQTVKTQLDEFTRDMRKQVNSKNQLEEKVRKVNMARAQIRRQLEELNSSAEPEVQNIQFLEQELQEIKKSLNEKTAALEGLNEQIREIRSAMAEKEQNLTQLKGSTKGLEERLQSLKDEVRETQTKQKEISTSGEFDQRRIRDYETKLLDARSQMVLKQNTVKNCTTEASSVGERLSDLRRVPVITQEINEIKHRITKIETDTENFEEVKDRYNELSEKFLKSADIMKNLQTDVNELTIALEKRNRHYKLTESYFITYMKYSFKKILEYRQFKGTIDINMNEKKLELVVIPQHGSQGLTTTSNLSGGERSFSTVAFLYALWQCMEFPFYFLDEFDVYMDKLNRTKVIDILLHHAKSRPQLQFVFLTPQDVSFINKDVALLRLEDPERFNV</sequence>
<dbReference type="SUPFAM" id="SSF52540">
    <property type="entry name" value="P-loop containing nucleoside triphosphate hydrolases"/>
    <property type="match status" value="2"/>
</dbReference>
<keyword evidence="11" id="KW-0539">Nucleus</keyword>
<dbReference type="PANTHER" id="PTHR19306:SF6">
    <property type="entry name" value="STRUCTURAL MAINTENANCE OF CHROMOSOMES PROTEIN 6"/>
    <property type="match status" value="1"/>
</dbReference>
<dbReference type="EMBL" id="OU896710">
    <property type="protein sequence ID" value="CAG9820931.1"/>
    <property type="molecule type" value="Genomic_DNA"/>
</dbReference>
<dbReference type="Pfam" id="PF02463">
    <property type="entry name" value="SMC_N"/>
    <property type="match status" value="1"/>
</dbReference>
<dbReference type="GO" id="GO:0000724">
    <property type="term" value="P:double-strand break repair via homologous recombination"/>
    <property type="evidence" value="ECO:0007669"/>
    <property type="project" value="TreeGrafter"/>
</dbReference>
<keyword evidence="8 12" id="KW-0175">Coiled coil</keyword>
<evidence type="ECO:0000256" key="4">
    <source>
        <dbReference type="ARBA" id="ARBA00022454"/>
    </source>
</evidence>
<dbReference type="Gene3D" id="3.40.50.300">
    <property type="entry name" value="P-loop containing nucleotide triphosphate hydrolases"/>
    <property type="match status" value="2"/>
</dbReference>
<evidence type="ECO:0000256" key="9">
    <source>
        <dbReference type="ARBA" id="ARBA00023172"/>
    </source>
</evidence>
<evidence type="ECO:0000256" key="11">
    <source>
        <dbReference type="ARBA" id="ARBA00023242"/>
    </source>
</evidence>
<feature type="region of interest" description="Disordered" evidence="13">
    <location>
        <begin position="1"/>
        <end position="38"/>
    </location>
</feature>
<accession>A0A9N9X3S3</accession>
<feature type="domain" description="RecF/RecN/SMC N-terminal" evidence="14">
    <location>
        <begin position="49"/>
        <end position="1050"/>
    </location>
</feature>
<name>A0A9N9X3S3_PHACE</name>
<evidence type="ECO:0000256" key="12">
    <source>
        <dbReference type="SAM" id="Coils"/>
    </source>
</evidence>
<keyword evidence="4" id="KW-0158">Chromosome</keyword>
<evidence type="ECO:0000256" key="10">
    <source>
        <dbReference type="ARBA" id="ARBA00023204"/>
    </source>
</evidence>
<dbReference type="GO" id="GO:0003697">
    <property type="term" value="F:single-stranded DNA binding"/>
    <property type="evidence" value="ECO:0007669"/>
    <property type="project" value="TreeGrafter"/>
</dbReference>
<dbReference type="OrthoDB" id="10072614at2759"/>
<evidence type="ECO:0000256" key="13">
    <source>
        <dbReference type="SAM" id="MobiDB-lite"/>
    </source>
</evidence>
<reference evidence="15" key="2">
    <citation type="submission" date="2022-10" db="EMBL/GenBank/DDBJ databases">
        <authorList>
            <consortium name="ENA_rothamsted_submissions"/>
            <consortium name="culmorum"/>
            <person name="King R."/>
        </authorList>
    </citation>
    <scope>NUCLEOTIDE SEQUENCE</scope>
</reference>
<keyword evidence="5" id="KW-0547">Nucleotide-binding</keyword>
<dbReference type="GO" id="GO:0035861">
    <property type="term" value="C:site of double-strand break"/>
    <property type="evidence" value="ECO:0007669"/>
    <property type="project" value="TreeGrafter"/>
</dbReference>
<dbReference type="GO" id="GO:0005524">
    <property type="term" value="F:ATP binding"/>
    <property type="evidence" value="ECO:0007669"/>
    <property type="project" value="UniProtKB-KW"/>
</dbReference>
<keyword evidence="10" id="KW-0234">DNA repair</keyword>
<keyword evidence="16" id="KW-1185">Reference proteome</keyword>
<evidence type="ECO:0000256" key="8">
    <source>
        <dbReference type="ARBA" id="ARBA00023054"/>
    </source>
</evidence>
<evidence type="ECO:0000259" key="14">
    <source>
        <dbReference type="Pfam" id="PF02463"/>
    </source>
</evidence>
<dbReference type="InterPro" id="IPR003395">
    <property type="entry name" value="RecF/RecN/SMC_N"/>
</dbReference>
<keyword evidence="6" id="KW-0227">DNA damage</keyword>
<keyword evidence="7" id="KW-0067">ATP-binding</keyword>
<evidence type="ECO:0000256" key="7">
    <source>
        <dbReference type="ARBA" id="ARBA00022840"/>
    </source>
</evidence>
<evidence type="ECO:0000313" key="15">
    <source>
        <dbReference type="EMBL" id="CAG9820931.1"/>
    </source>
</evidence>
<keyword evidence="9" id="KW-0233">DNA recombination</keyword>
<dbReference type="InterPro" id="IPR027417">
    <property type="entry name" value="P-loop_NTPase"/>
</dbReference>